<name>A0ACC0AU23_CATRO</name>
<proteinExistence type="predicted"/>
<evidence type="ECO:0000313" key="2">
    <source>
        <dbReference type="Proteomes" id="UP001060085"/>
    </source>
</evidence>
<sequence>MDWLQSCTLPFRACKFAKPFLFLSTSSLLDADFGPSIYAVSSDKSSSLLSRRTKWSQSQMHGRTFAAPHILKIKSEILQKMLSVLRRIHSSVATLEDIDPETFEEFIKTEKDKKTIYNARTKMKKKRMERRNTVEEVLHQCNQQGYRCYWRNCGENNIRNDIVVVNPVSILIITT</sequence>
<accession>A0ACC0AU23</accession>
<protein>
    <submittedName>
        <fullName evidence="1">Uncharacterized protein</fullName>
    </submittedName>
</protein>
<reference evidence="2" key="1">
    <citation type="journal article" date="2023" name="Nat. Plants">
        <title>Single-cell RNA sequencing provides a high-resolution roadmap for understanding the multicellular compartmentation of specialized metabolism.</title>
        <authorList>
            <person name="Sun S."/>
            <person name="Shen X."/>
            <person name="Li Y."/>
            <person name="Li Y."/>
            <person name="Wang S."/>
            <person name="Li R."/>
            <person name="Zhang H."/>
            <person name="Shen G."/>
            <person name="Guo B."/>
            <person name="Wei J."/>
            <person name="Xu J."/>
            <person name="St-Pierre B."/>
            <person name="Chen S."/>
            <person name="Sun C."/>
        </authorList>
    </citation>
    <scope>NUCLEOTIDE SEQUENCE [LARGE SCALE GENOMIC DNA]</scope>
</reference>
<keyword evidence="2" id="KW-1185">Reference proteome</keyword>
<comment type="caution">
    <text evidence="1">The sequence shown here is derived from an EMBL/GenBank/DDBJ whole genome shotgun (WGS) entry which is preliminary data.</text>
</comment>
<dbReference type="EMBL" id="CM044705">
    <property type="protein sequence ID" value="KAI5663482.1"/>
    <property type="molecule type" value="Genomic_DNA"/>
</dbReference>
<evidence type="ECO:0000313" key="1">
    <source>
        <dbReference type="EMBL" id="KAI5663482.1"/>
    </source>
</evidence>
<organism evidence="1 2">
    <name type="scientific">Catharanthus roseus</name>
    <name type="common">Madagascar periwinkle</name>
    <name type="synonym">Vinca rosea</name>
    <dbReference type="NCBI Taxonomy" id="4058"/>
    <lineage>
        <taxon>Eukaryota</taxon>
        <taxon>Viridiplantae</taxon>
        <taxon>Streptophyta</taxon>
        <taxon>Embryophyta</taxon>
        <taxon>Tracheophyta</taxon>
        <taxon>Spermatophyta</taxon>
        <taxon>Magnoliopsida</taxon>
        <taxon>eudicotyledons</taxon>
        <taxon>Gunneridae</taxon>
        <taxon>Pentapetalae</taxon>
        <taxon>asterids</taxon>
        <taxon>lamiids</taxon>
        <taxon>Gentianales</taxon>
        <taxon>Apocynaceae</taxon>
        <taxon>Rauvolfioideae</taxon>
        <taxon>Vinceae</taxon>
        <taxon>Catharanthinae</taxon>
        <taxon>Catharanthus</taxon>
    </lineage>
</organism>
<gene>
    <name evidence="1" type="ORF">M9H77_22805</name>
</gene>
<dbReference type="Proteomes" id="UP001060085">
    <property type="component" value="Linkage Group LG05"/>
</dbReference>